<dbReference type="KEGG" id="tbr:TB927.1.5140"/>
<organism evidence="2 3">
    <name type="scientific">Trypanosoma brucei brucei (strain 927/4 GUTat10.1)</name>
    <dbReference type="NCBI Taxonomy" id="185431"/>
    <lineage>
        <taxon>Eukaryota</taxon>
        <taxon>Discoba</taxon>
        <taxon>Euglenozoa</taxon>
        <taxon>Kinetoplastea</taxon>
        <taxon>Metakinetoplastina</taxon>
        <taxon>Trypanosomatida</taxon>
        <taxon>Trypanosomatidae</taxon>
        <taxon>Trypanosoma</taxon>
    </lineage>
</organism>
<keyword evidence="1" id="KW-1133">Transmembrane helix</keyword>
<reference evidence="2 3" key="1">
    <citation type="journal article" date="2003" name="Nucleic Acids Res.">
        <title>The DNA sequence of chromosome I of an African trypanosome: gene content, chromosome organisation, recombination and polymorphism.</title>
        <authorList>
            <person name="Hall N."/>
            <person name="Berriman M."/>
            <person name="Lennard N.J."/>
            <person name="Harris B.R."/>
            <person name="Hertz-Fowler C."/>
            <person name="Bart-Delabesse E.N."/>
            <person name="Gerrare C.S."/>
            <person name="Atkin R.J."/>
            <person name="Barron A.J."/>
            <person name="Bowman S."/>
            <person name="Bray-Allen S.P."/>
            <person name="Bringaud F."/>
            <person name="Clark L.N."/>
            <person name="Corton C.H."/>
            <person name="Cronin A."/>
            <person name="Davies R."/>
            <person name="Doggett J."/>
            <person name="Fraser A."/>
            <person name="Gruter E."/>
            <person name="Hall S."/>
            <person name="Harper A.D."/>
            <person name="Kay M.P."/>
            <person name="Leech V."/>
            <person name="Mayes R."/>
            <person name="Price C."/>
            <person name="Quail M.A."/>
            <person name="Rabbinowitch E."/>
            <person name="Reitter C."/>
            <person name="Rutherford K."/>
            <person name="Sasse J."/>
            <person name="Sharp S."/>
            <person name="Shownkeen R."/>
            <person name="Macleod A."/>
            <person name="Taylor S."/>
            <person name="Tweedie A."/>
            <person name="Turner C.M.R."/>
            <person name="Tait A."/>
            <person name="Gull K."/>
            <person name="Barrell B."/>
            <person name="Melville S.E."/>
        </authorList>
    </citation>
    <scope>NUCLEOTIDE SEQUENCE [LARGE SCALE GENOMIC DNA]</scope>
    <source>
        <strain evidence="2 3">927/4 GUTat10.1</strain>
    </source>
</reference>
<dbReference type="GeneID" id="4357582"/>
<dbReference type="PaxDb" id="5691-CAJ16720"/>
<keyword evidence="3" id="KW-1185">Reference proteome</keyword>
<reference evidence="3" key="2">
    <citation type="journal article" date="2005" name="Science">
        <title>The genome of the African trypanosome Trypanosoma brucei.</title>
        <authorList>
            <person name="Berriman M."/>
            <person name="Ghedin E."/>
            <person name="Hertz-Fowler C."/>
            <person name="Blandin G."/>
            <person name="Renauld H."/>
            <person name="Bartholomeu D.C."/>
            <person name="Lennard N.J."/>
            <person name="Caler E."/>
            <person name="Hamlin N.E."/>
            <person name="Haas B."/>
            <person name="Bohme U."/>
            <person name="Hannick L."/>
            <person name="Aslett M.A."/>
            <person name="Shallom J."/>
            <person name="Marcello L."/>
            <person name="Hou L."/>
            <person name="Wickstead B."/>
            <person name="Alsmark U.C."/>
            <person name="Arrowsmith C."/>
            <person name="Atkin R.J."/>
            <person name="Barron A.J."/>
            <person name="Bringaud F."/>
            <person name="Brooks K."/>
            <person name="Carrington M."/>
            <person name="Cherevach I."/>
            <person name="Chillingworth T.J."/>
            <person name="Churcher C."/>
            <person name="Clark L.N."/>
            <person name="Corton C.H."/>
            <person name="Cronin A."/>
            <person name="Davies R.M."/>
            <person name="Doggett J."/>
            <person name="Djikeng A."/>
            <person name="Feldblyum T."/>
            <person name="Field M.C."/>
            <person name="Fraser A."/>
            <person name="Goodhead I."/>
            <person name="Hance Z."/>
            <person name="Harper D."/>
            <person name="Harris B.R."/>
            <person name="Hauser H."/>
            <person name="Hostetler J."/>
            <person name="Ivens A."/>
            <person name="Jagels K."/>
            <person name="Johnson D."/>
            <person name="Johnson J."/>
            <person name="Jones K."/>
            <person name="Kerhornou A.X."/>
            <person name="Koo H."/>
            <person name="Larke N."/>
            <person name="Landfear S."/>
            <person name="Larkin C."/>
            <person name="Leech V."/>
            <person name="Line A."/>
            <person name="Lord A."/>
            <person name="Macleod A."/>
            <person name="Mooney P.J."/>
            <person name="Moule S."/>
            <person name="Martin D.M."/>
            <person name="Morgan G.W."/>
            <person name="Mungall K."/>
            <person name="Norbertczak H."/>
            <person name="Ormond D."/>
            <person name="Pai G."/>
            <person name="Peacock C.S."/>
            <person name="Peterson J."/>
            <person name="Quail M.A."/>
            <person name="Rabbinowitsch E."/>
            <person name="Rajandream M.A."/>
            <person name="Reitter C."/>
            <person name="Salzberg S.L."/>
            <person name="Sanders M."/>
            <person name="Schobel S."/>
            <person name="Sharp S."/>
            <person name="Simmonds M."/>
            <person name="Simpson A.J."/>
            <person name="Tallon L."/>
            <person name="Turner C.M."/>
            <person name="Tait A."/>
            <person name="Tivey A.R."/>
            <person name="Van Aken S."/>
            <person name="Walker D."/>
            <person name="Wanless D."/>
            <person name="Wang S."/>
            <person name="White B."/>
            <person name="White O."/>
            <person name="Whitehead S."/>
            <person name="Woodward J."/>
            <person name="Wortman J."/>
            <person name="Adams M.D."/>
            <person name="Embley T.M."/>
            <person name="Gull K."/>
            <person name="Ullu E."/>
            <person name="Barry J.D."/>
            <person name="Fairlamb A.H."/>
            <person name="Opperdoes F."/>
            <person name="Barrell B.G."/>
            <person name="Donelson J.E."/>
            <person name="Hall N."/>
            <person name="Fraser C.M."/>
            <person name="Melville S.E."/>
            <person name="El-Sayed N.M."/>
        </authorList>
    </citation>
    <scope>NUCLEOTIDE SEQUENCE [LARGE SCALE GENOMIC DNA]</scope>
    <source>
        <strain evidence="3">927/4 GUTat10.1</strain>
    </source>
</reference>
<protein>
    <submittedName>
        <fullName evidence="2">Uncharacterized protein</fullName>
    </submittedName>
</protein>
<dbReference type="AlphaFoldDB" id="Q4GY67"/>
<dbReference type="Proteomes" id="UP000008524">
    <property type="component" value="Chromosome 1"/>
</dbReference>
<proteinExistence type="predicted"/>
<sequence length="124" mass="13890">MNLRYSFAISSEPAAALPDGAQQQSFSISLCATPLLAYHTHRPHNITSNFTEKEITRQILLNISPICCFVFYLVLTLCRIIFFLHLCLTKPFCHANVQSCSALTLLVDLRHVAMSPLYAPQPPI</sequence>
<evidence type="ECO:0000313" key="2">
    <source>
        <dbReference type="EMBL" id="CAJ16720.1"/>
    </source>
</evidence>
<keyword evidence="1" id="KW-0812">Transmembrane</keyword>
<name>Q4GY67_TRYB2</name>
<dbReference type="RefSeq" id="XP_001219204.1">
    <property type="nucleotide sequence ID" value="XM_001219203.1"/>
</dbReference>
<evidence type="ECO:0000313" key="3">
    <source>
        <dbReference type="Proteomes" id="UP000008524"/>
    </source>
</evidence>
<keyword evidence="1" id="KW-0472">Membrane</keyword>
<evidence type="ECO:0000256" key="1">
    <source>
        <dbReference type="SAM" id="Phobius"/>
    </source>
</evidence>
<dbReference type="EMBL" id="AL929603">
    <property type="protein sequence ID" value="CAJ16720.1"/>
    <property type="molecule type" value="Genomic_DNA"/>
</dbReference>
<dbReference type="InParanoid" id="Q4GY67"/>
<feature type="transmembrane region" description="Helical" evidence="1">
    <location>
        <begin position="59"/>
        <end position="84"/>
    </location>
</feature>
<gene>
    <name evidence="2" type="ORF">TB927.1.5140</name>
</gene>
<accession>Q4GY67</accession>